<dbReference type="Proteomes" id="UP000001745">
    <property type="component" value="Unassembled WGS sequence"/>
</dbReference>
<feature type="chain" id="PRO_5013107604" description="Tc1-like transposase DDE domain-containing protein" evidence="2">
    <location>
        <begin position="16"/>
        <end position="601"/>
    </location>
</feature>
<evidence type="ECO:0000313" key="5">
    <source>
        <dbReference type="EMBL" id="EED22746.1"/>
    </source>
</evidence>
<evidence type="ECO:0000313" key="6">
    <source>
        <dbReference type="Proteomes" id="UP000001745"/>
    </source>
</evidence>
<dbReference type="InterPro" id="IPR000250">
    <property type="entry name" value="Peptidase_G1"/>
</dbReference>
<dbReference type="InterPro" id="IPR013320">
    <property type="entry name" value="ConA-like_dom_sf"/>
</dbReference>
<feature type="domain" description="Winged helix-turn helix" evidence="4">
    <location>
        <begin position="360"/>
        <end position="404"/>
    </location>
</feature>
<dbReference type="InterPro" id="IPR012337">
    <property type="entry name" value="RNaseH-like_sf"/>
</dbReference>
<dbReference type="Pfam" id="PF01828">
    <property type="entry name" value="Peptidase_A4"/>
    <property type="match status" value="1"/>
</dbReference>
<gene>
    <name evidence="5" type="ORF">TSTA_062330</name>
</gene>
<dbReference type="AlphaFoldDB" id="B8LXT1"/>
<dbReference type="eggNOG" id="ENOG502S808">
    <property type="taxonomic scope" value="Eukaryota"/>
</dbReference>
<dbReference type="PANTHER" id="PTHR37536">
    <property type="entry name" value="PUTATIVE (AFU_ORTHOLOGUE AFUA_3G02970)-RELATED"/>
    <property type="match status" value="1"/>
</dbReference>
<dbReference type="EMBL" id="EQ962652">
    <property type="protein sequence ID" value="EED22746.1"/>
    <property type="molecule type" value="Genomic_DNA"/>
</dbReference>
<dbReference type="GeneID" id="8102414"/>
<feature type="active site" description="Proton acceptor" evidence="1">
    <location>
        <position position="192"/>
    </location>
</feature>
<evidence type="ECO:0000259" key="3">
    <source>
        <dbReference type="Pfam" id="PF13358"/>
    </source>
</evidence>
<dbReference type="PANTHER" id="PTHR37536:SF1">
    <property type="entry name" value="ASPERGILLOPEPSIN, PUTAITVE (AFU_ORTHOLOGUE AFUA_7G01200)"/>
    <property type="match status" value="1"/>
</dbReference>
<feature type="signal peptide" evidence="2">
    <location>
        <begin position="1"/>
        <end position="15"/>
    </location>
</feature>
<dbReference type="STRING" id="441959.B8LXT1"/>
<feature type="domain" description="Tc1-like transposase DDE" evidence="3">
    <location>
        <begin position="417"/>
        <end position="553"/>
    </location>
</feature>
<dbReference type="Gene3D" id="3.30.420.10">
    <property type="entry name" value="Ribonuclease H-like superfamily/Ribonuclease H"/>
    <property type="match status" value="1"/>
</dbReference>
<dbReference type="InterPro" id="IPR038717">
    <property type="entry name" value="Tc1-like_DDE_dom"/>
</dbReference>
<evidence type="ECO:0000259" key="4">
    <source>
        <dbReference type="Pfam" id="PF13592"/>
    </source>
</evidence>
<dbReference type="GO" id="GO:0006508">
    <property type="term" value="P:proteolysis"/>
    <property type="evidence" value="ECO:0007669"/>
    <property type="project" value="InterPro"/>
</dbReference>
<dbReference type="PhylomeDB" id="B8LXT1"/>
<name>B8LXT1_TALSN</name>
<sequence>MKLLTLFCATVLAAAPQPYGPEVTHAANRRFSQLDGISNKTNADLTLNWSGAVLNAPPSGTTFTSVSAEFSVPTPKPANGRAGSSSVWVGIDGSTYPNAILQTGVYLSVTSNGSASFGAWYMYEWYPDYAGGFSGISINAGDRISLCVVSTSPGSGTVTIENLTNGQKASQSLTAPDSSSTLNGQNAEWIVEDYEEGSHLVVLDNFGIVTFNNASVGLSNGSSLETEGAEIMNMLQCFRKLVPRGIHPSPAWIIQISKNNQPWQSINIRVTGMAPNLARSTLDLIHDMLVSGELTTSQMAEAAGCSKRAIIRLRSNLQLFGSLKAPEVKGGRPRKITPVMLEALCDHLLEKPDLYIHEMELFMLDEFDMRVPKSTISDALHHKGWSKKVARQQARERNADLRDEYMHYISDFCSYHLVYVDESGCDKRIGFRRTGWSPSGTTPIQVSRCHRDQRYQILPAYSQDGIVLSRVFQGSTDAPFFEDFIEELLQHCGKWPEPKSVLIMDNASFHHSERIEQMCSGKGVKLVYLPPYSPDLNPIEEFFAELKAFIRRHWQSYKDSPGQGFDTYLEWCVDTVGAREESAKGHFRHAGLNIECHNTGL</sequence>
<dbReference type="PRINTS" id="PR00977">
    <property type="entry name" value="SCYTLDPTASE"/>
</dbReference>
<evidence type="ECO:0008006" key="7">
    <source>
        <dbReference type="Google" id="ProtNLM"/>
    </source>
</evidence>
<dbReference type="Pfam" id="PF13592">
    <property type="entry name" value="HTH_33"/>
    <property type="match status" value="1"/>
</dbReference>
<dbReference type="GO" id="GO:0070007">
    <property type="term" value="F:glutamic-type endopeptidase activity"/>
    <property type="evidence" value="ECO:0007669"/>
    <property type="project" value="InterPro"/>
</dbReference>
<evidence type="ECO:0000256" key="2">
    <source>
        <dbReference type="SAM" id="SignalP"/>
    </source>
</evidence>
<dbReference type="Gene3D" id="2.60.120.700">
    <property type="entry name" value="Peptidase G1"/>
    <property type="match status" value="1"/>
</dbReference>
<dbReference type="CDD" id="cd13426">
    <property type="entry name" value="Peptidase_G1"/>
    <property type="match status" value="1"/>
</dbReference>
<protein>
    <recommendedName>
        <fullName evidence="7">Tc1-like transposase DDE domain-containing protein</fullName>
    </recommendedName>
</protein>
<dbReference type="InterPro" id="IPR025959">
    <property type="entry name" value="Winged_HTH_dom"/>
</dbReference>
<dbReference type="SUPFAM" id="SSF53098">
    <property type="entry name" value="Ribonuclease H-like"/>
    <property type="match status" value="1"/>
</dbReference>
<dbReference type="GO" id="GO:0003676">
    <property type="term" value="F:nucleic acid binding"/>
    <property type="evidence" value="ECO:0007669"/>
    <property type="project" value="InterPro"/>
</dbReference>
<dbReference type="SUPFAM" id="SSF46689">
    <property type="entry name" value="Homeodomain-like"/>
    <property type="match status" value="1"/>
</dbReference>
<reference evidence="6" key="1">
    <citation type="journal article" date="2015" name="Genome Announc.">
        <title>Genome sequence of the AIDS-associated pathogen Penicillium marneffei (ATCC18224) and its near taxonomic relative Talaromyces stipitatus (ATCC10500).</title>
        <authorList>
            <person name="Nierman W.C."/>
            <person name="Fedorova-Abrams N.D."/>
            <person name="Andrianopoulos A."/>
        </authorList>
    </citation>
    <scope>NUCLEOTIDE SEQUENCE [LARGE SCALE GENOMIC DNA]</scope>
    <source>
        <strain evidence="6">ATCC 10500 / CBS 375.48 / QM 6759 / NRRL 1006</strain>
    </source>
</reference>
<dbReference type="InParanoid" id="B8LXT1"/>
<dbReference type="InterPro" id="IPR047655">
    <property type="entry name" value="Transpos_IS630-like"/>
</dbReference>
<keyword evidence="6" id="KW-1185">Reference proteome</keyword>
<dbReference type="InterPro" id="IPR036397">
    <property type="entry name" value="RNaseH_sf"/>
</dbReference>
<dbReference type="Pfam" id="PF13358">
    <property type="entry name" value="DDE_3"/>
    <property type="match status" value="1"/>
</dbReference>
<dbReference type="OrthoDB" id="5379619at2759"/>
<evidence type="ECO:0000256" key="1">
    <source>
        <dbReference type="PIRSR" id="PIRSR600250-50"/>
    </source>
</evidence>
<dbReference type="VEuPathDB" id="FungiDB:TSTA_062330"/>
<dbReference type="SUPFAM" id="SSF49899">
    <property type="entry name" value="Concanavalin A-like lectins/glucanases"/>
    <property type="match status" value="1"/>
</dbReference>
<proteinExistence type="predicted"/>
<dbReference type="NCBIfam" id="NF033545">
    <property type="entry name" value="transpos_IS630"/>
    <property type="match status" value="1"/>
</dbReference>
<organism evidence="5 6">
    <name type="scientific">Talaromyces stipitatus (strain ATCC 10500 / CBS 375.48 / QM 6759 / NRRL 1006)</name>
    <name type="common">Penicillium stipitatum</name>
    <dbReference type="NCBI Taxonomy" id="441959"/>
    <lineage>
        <taxon>Eukaryota</taxon>
        <taxon>Fungi</taxon>
        <taxon>Dikarya</taxon>
        <taxon>Ascomycota</taxon>
        <taxon>Pezizomycotina</taxon>
        <taxon>Eurotiomycetes</taxon>
        <taxon>Eurotiomycetidae</taxon>
        <taxon>Eurotiales</taxon>
        <taxon>Trichocomaceae</taxon>
        <taxon>Talaromyces</taxon>
        <taxon>Talaromyces sect. Talaromyces</taxon>
    </lineage>
</organism>
<accession>B8LXT1</accession>
<dbReference type="HOGENOM" id="CLU_454298_0_0_1"/>
<dbReference type="InterPro" id="IPR009057">
    <property type="entry name" value="Homeodomain-like_sf"/>
</dbReference>
<keyword evidence="2" id="KW-0732">Signal</keyword>
<dbReference type="RefSeq" id="XP_002340133.1">
    <property type="nucleotide sequence ID" value="XM_002340092.1"/>
</dbReference>
<dbReference type="InterPro" id="IPR038656">
    <property type="entry name" value="Peptidase_G1_sf"/>
</dbReference>